<accession>A0ABQ7D101</accession>
<evidence type="ECO:0000256" key="11">
    <source>
        <dbReference type="ARBA" id="ARBA00023136"/>
    </source>
</evidence>
<evidence type="ECO:0000256" key="6">
    <source>
        <dbReference type="ARBA" id="ARBA00022737"/>
    </source>
</evidence>
<protein>
    <submittedName>
        <fullName evidence="19">Uncharacterized protein</fullName>
    </submittedName>
</protein>
<evidence type="ECO:0000313" key="20">
    <source>
        <dbReference type="Proteomes" id="UP000266723"/>
    </source>
</evidence>
<evidence type="ECO:0000259" key="17">
    <source>
        <dbReference type="PROSITE" id="PS50011"/>
    </source>
</evidence>
<dbReference type="PANTHER" id="PTHR27002:SF1008">
    <property type="entry name" value="CYSTEINE-RICH RECEPTOR-LIKE PROTEIN KINASE 40-RELATED"/>
    <property type="match status" value="1"/>
</dbReference>
<evidence type="ECO:0000256" key="8">
    <source>
        <dbReference type="ARBA" id="ARBA00022777"/>
    </source>
</evidence>
<organism evidence="19 20">
    <name type="scientific">Brassica cretica</name>
    <name type="common">Mustard</name>
    <dbReference type="NCBI Taxonomy" id="69181"/>
    <lineage>
        <taxon>Eukaryota</taxon>
        <taxon>Viridiplantae</taxon>
        <taxon>Streptophyta</taxon>
        <taxon>Embryophyta</taxon>
        <taxon>Tracheophyta</taxon>
        <taxon>Spermatophyta</taxon>
        <taxon>Magnoliopsida</taxon>
        <taxon>eudicotyledons</taxon>
        <taxon>Gunneridae</taxon>
        <taxon>Pentapetalae</taxon>
        <taxon>rosids</taxon>
        <taxon>malvids</taxon>
        <taxon>Brassicales</taxon>
        <taxon>Brassicaceae</taxon>
        <taxon>Brassiceae</taxon>
        <taxon>Brassica</taxon>
    </lineage>
</organism>
<evidence type="ECO:0000256" key="4">
    <source>
        <dbReference type="ARBA" id="ARBA00022692"/>
    </source>
</evidence>
<evidence type="ECO:0000259" key="18">
    <source>
        <dbReference type="PROSITE" id="PS51473"/>
    </source>
</evidence>
<dbReference type="InterPro" id="IPR008271">
    <property type="entry name" value="Ser/Thr_kinase_AS"/>
</dbReference>
<dbReference type="SUPFAM" id="SSF56112">
    <property type="entry name" value="Protein kinase-like (PK-like)"/>
    <property type="match status" value="1"/>
</dbReference>
<evidence type="ECO:0000256" key="16">
    <source>
        <dbReference type="SAM" id="Phobius"/>
    </source>
</evidence>
<reference evidence="19 20" key="1">
    <citation type="journal article" date="2020" name="BMC Genomics">
        <title>Intraspecific diversification of the crop wild relative Brassica cretica Lam. using demographic model selection.</title>
        <authorList>
            <person name="Kioukis A."/>
            <person name="Michalopoulou V.A."/>
            <person name="Briers L."/>
            <person name="Pirintsos S."/>
            <person name="Studholme D.J."/>
            <person name="Pavlidis P."/>
            <person name="Sarris P.F."/>
        </authorList>
    </citation>
    <scope>NUCLEOTIDE SEQUENCE [LARGE SCALE GENOMIC DNA]</scope>
    <source>
        <strain evidence="20">cv. PFS-1207/04</strain>
    </source>
</reference>
<proteinExistence type="predicted"/>
<feature type="binding site" evidence="14">
    <location>
        <position position="701"/>
    </location>
    <ligand>
        <name>ATP</name>
        <dbReference type="ChEBI" id="CHEBI:30616"/>
    </ligand>
</feature>
<keyword evidence="10 16" id="KW-1133">Transmembrane helix</keyword>
<evidence type="ECO:0000256" key="13">
    <source>
        <dbReference type="ARBA" id="ARBA00023180"/>
    </source>
</evidence>
<evidence type="ECO:0000256" key="3">
    <source>
        <dbReference type="ARBA" id="ARBA00022679"/>
    </source>
</evidence>
<evidence type="ECO:0000256" key="14">
    <source>
        <dbReference type="PROSITE-ProRule" id="PRU10141"/>
    </source>
</evidence>
<evidence type="ECO:0000256" key="1">
    <source>
        <dbReference type="ARBA" id="ARBA00004167"/>
    </source>
</evidence>
<dbReference type="SMART" id="SM00220">
    <property type="entry name" value="S_TKc"/>
    <property type="match status" value="1"/>
</dbReference>
<dbReference type="Gene3D" id="3.30.430.20">
    <property type="entry name" value="Gnk2 domain, C-X8-C-X2-C motif"/>
    <property type="match status" value="2"/>
</dbReference>
<keyword evidence="4 16" id="KW-0812">Transmembrane</keyword>
<dbReference type="Gene3D" id="3.30.200.20">
    <property type="entry name" value="Phosphorylase Kinase, domain 1"/>
    <property type="match status" value="1"/>
</dbReference>
<feature type="compositionally biased region" description="Polar residues" evidence="15">
    <location>
        <begin position="253"/>
        <end position="271"/>
    </location>
</feature>
<keyword evidence="7 14" id="KW-0547">Nucleotide-binding</keyword>
<dbReference type="PROSITE" id="PS00107">
    <property type="entry name" value="PROTEIN_KINASE_ATP"/>
    <property type="match status" value="1"/>
</dbReference>
<name>A0ABQ7D101_BRACR</name>
<keyword evidence="8" id="KW-0418">Kinase</keyword>
<feature type="transmembrane region" description="Helical" evidence="16">
    <location>
        <begin position="603"/>
        <end position="626"/>
    </location>
</feature>
<feature type="domain" description="Gnk2-homologous" evidence="18">
    <location>
        <begin position="338"/>
        <end position="447"/>
    </location>
</feature>
<sequence length="906" mass="101022">MCGGVVVMEKTVVLVMKESVFVDLEETMAFSNGCGVVMMKIMMVKNDSNGVDSSAQGGDSFLTEKSEEIESKVSSEESQKTESSTDDVLFGKEVRHKDGDLLAHVLTAPKELSTKEESKDYEEDWKKAGKREYVNTRLGNGVVRKVSHILGEGIFGDRVKENITLSKNHSNENRAGVLINAVPGEELQDKEKWKEVSGFVEVREESPKGHWKRKKNCQNSIEGGQWRGTYWSCREIPWRGLKTRIDVKVGETTIHSSPDETGSGQRSSSLEMQRKDETRNMTTSDSTTCHSLPRNFAWAFFPSLKINQYTFSQSLEVKYFSLIIVLASSLLLVLQDLEQVHALGCSGIFLNGNSSYFQNRHSLFSTLASKVVANGGFYNASLGKNPNRVHALVLCARGYEQQSCISCVEKVTQEIQTSCPNRMNSFHWDNDDGDHVSCLVRTSNQSTFKNFQLVPAAIYPSPLTIEPSKDMTLFSKQWQATVNRTVQAATEAKNISVLQYYSAVEAEFTEFPNVYMLMQCTPDITSQDCKICLEKSGTYFKKQFWGRQGGEVSRPSCVFRWDLYAFHGAFDNITRVPVLPGGQGQGQPPSKDSSRKGNKGRSIGNGGIISIVVPALINILVFIGLIKLYTRRRQFNNIINDLFLFLVGTAEYSDGQLMLRFDLGMILMATNDFSSDNTLGQGGFGTVYKGILPNGQEIAVKRLTKGSGQGDMEFKNEVSLLTRLQHRNLVKLLGFCNEGDEEVLVYEFVPNSSLDHFIFEGIARGLLYLDEDCQLKIIHRDLKASNILLDAEMNPKVADFGTARLFNTDETRAETRRIAGTRPEIIIDPFLVENPSNEIIKLIQIGLLCVQENASKRPTMSSVIVWLGSETIKVPLPKAPAFTSKQSQSEDGIMSISNVCTELSSR</sequence>
<keyword evidence="20" id="KW-1185">Reference proteome</keyword>
<feature type="region of interest" description="Disordered" evidence="15">
    <location>
        <begin position="51"/>
        <end position="86"/>
    </location>
</feature>
<evidence type="ECO:0000256" key="9">
    <source>
        <dbReference type="ARBA" id="ARBA00022840"/>
    </source>
</evidence>
<dbReference type="Gene3D" id="1.10.510.10">
    <property type="entry name" value="Transferase(Phosphotransferase) domain 1"/>
    <property type="match status" value="1"/>
</dbReference>
<dbReference type="InterPro" id="IPR038408">
    <property type="entry name" value="GNK2_sf"/>
</dbReference>
<dbReference type="Proteomes" id="UP000266723">
    <property type="component" value="Unassembled WGS sequence"/>
</dbReference>
<dbReference type="InterPro" id="IPR002902">
    <property type="entry name" value="GNK2"/>
</dbReference>
<evidence type="ECO:0000256" key="10">
    <source>
        <dbReference type="ARBA" id="ARBA00022989"/>
    </source>
</evidence>
<feature type="domain" description="Gnk2-homologous" evidence="18">
    <location>
        <begin position="460"/>
        <end position="566"/>
    </location>
</feature>
<keyword evidence="5" id="KW-0732">Signal</keyword>
<keyword evidence="6" id="KW-0677">Repeat</keyword>
<dbReference type="PANTHER" id="PTHR27002">
    <property type="entry name" value="RECEPTOR-LIKE SERINE/THREONINE-PROTEIN KINASE SD1-8"/>
    <property type="match status" value="1"/>
</dbReference>
<evidence type="ECO:0000256" key="7">
    <source>
        <dbReference type="ARBA" id="ARBA00022741"/>
    </source>
</evidence>
<evidence type="ECO:0000313" key="19">
    <source>
        <dbReference type="EMBL" id="KAF3565405.1"/>
    </source>
</evidence>
<dbReference type="Pfam" id="PF01657">
    <property type="entry name" value="Stress-antifung"/>
    <property type="match status" value="2"/>
</dbReference>
<dbReference type="EMBL" id="QGKV02000759">
    <property type="protein sequence ID" value="KAF3565405.1"/>
    <property type="molecule type" value="Genomic_DNA"/>
</dbReference>
<dbReference type="PROSITE" id="PS00108">
    <property type="entry name" value="PROTEIN_KINASE_ST"/>
    <property type="match status" value="1"/>
</dbReference>
<dbReference type="InterPro" id="IPR000719">
    <property type="entry name" value="Prot_kinase_dom"/>
</dbReference>
<evidence type="ECO:0000256" key="2">
    <source>
        <dbReference type="ARBA" id="ARBA00022527"/>
    </source>
</evidence>
<dbReference type="InterPro" id="IPR017441">
    <property type="entry name" value="Protein_kinase_ATP_BS"/>
</dbReference>
<gene>
    <name evidence="19" type="ORF">DY000_02014122</name>
</gene>
<dbReference type="PROSITE" id="PS50011">
    <property type="entry name" value="PROTEIN_KINASE_DOM"/>
    <property type="match status" value="1"/>
</dbReference>
<keyword evidence="12" id="KW-0675">Receptor</keyword>
<comment type="subcellular location">
    <subcellularLocation>
        <location evidence="1">Membrane</location>
        <topology evidence="1">Single-pass membrane protein</topology>
    </subcellularLocation>
</comment>
<comment type="caution">
    <text evidence="19">The sequence shown here is derived from an EMBL/GenBank/DDBJ whole genome shotgun (WGS) entry which is preliminary data.</text>
</comment>
<keyword evidence="11 16" id="KW-0472">Membrane</keyword>
<evidence type="ECO:0000256" key="5">
    <source>
        <dbReference type="ARBA" id="ARBA00022729"/>
    </source>
</evidence>
<dbReference type="CDD" id="cd23509">
    <property type="entry name" value="Gnk2-like"/>
    <property type="match status" value="2"/>
</dbReference>
<dbReference type="PROSITE" id="PS51473">
    <property type="entry name" value="GNK2"/>
    <property type="match status" value="2"/>
</dbReference>
<feature type="domain" description="Protein kinase" evidence="17">
    <location>
        <begin position="673"/>
        <end position="906"/>
    </location>
</feature>
<dbReference type="InterPro" id="IPR011009">
    <property type="entry name" value="Kinase-like_dom_sf"/>
</dbReference>
<keyword evidence="2" id="KW-0723">Serine/threonine-protein kinase</keyword>
<evidence type="ECO:0000256" key="15">
    <source>
        <dbReference type="SAM" id="MobiDB-lite"/>
    </source>
</evidence>
<dbReference type="Pfam" id="PF00069">
    <property type="entry name" value="Pkinase"/>
    <property type="match status" value="1"/>
</dbReference>
<keyword evidence="3" id="KW-0808">Transferase</keyword>
<keyword evidence="13" id="KW-0325">Glycoprotein</keyword>
<feature type="region of interest" description="Disordered" evidence="15">
    <location>
        <begin position="252"/>
        <end position="287"/>
    </location>
</feature>
<evidence type="ECO:0000256" key="12">
    <source>
        <dbReference type="ARBA" id="ARBA00023170"/>
    </source>
</evidence>
<feature type="compositionally biased region" description="Basic and acidic residues" evidence="15">
    <location>
        <begin position="62"/>
        <end position="80"/>
    </location>
</feature>
<keyword evidence="9 14" id="KW-0067">ATP-binding</keyword>